<dbReference type="HOGENOM" id="CLU_005762_0_1_5"/>
<dbReference type="CDD" id="cd18030">
    <property type="entry name" value="DEXHc_RE_I_HsdR"/>
    <property type="match status" value="1"/>
</dbReference>
<evidence type="ECO:0000256" key="9">
    <source>
        <dbReference type="ARBA" id="ARBA00023125"/>
    </source>
</evidence>
<dbReference type="REBASE" id="64067">
    <property type="entry name" value="Oan307ORF26380P"/>
</dbReference>
<dbReference type="SUPFAM" id="SSF52540">
    <property type="entry name" value="P-loop containing nucleoside triphosphate hydrolases"/>
    <property type="match status" value="2"/>
</dbReference>
<comment type="subunit">
    <text evidence="10">The type I restriction/modification system is composed of three polypeptides R, M and S.</text>
</comment>
<dbReference type="PANTHER" id="PTHR30195">
    <property type="entry name" value="TYPE I SITE-SPECIFIC DEOXYRIBONUCLEASE PROTEIN SUBUNIT M AND R"/>
    <property type="match status" value="1"/>
</dbReference>
<dbReference type="PANTHER" id="PTHR30195:SF15">
    <property type="entry name" value="TYPE I RESTRICTION ENZYME HINDI ENDONUCLEASE SUBUNIT"/>
    <property type="match status" value="1"/>
</dbReference>
<dbReference type="AlphaFoldDB" id="M9R6E8"/>
<dbReference type="GO" id="GO:0003677">
    <property type="term" value="F:DNA binding"/>
    <property type="evidence" value="ECO:0007669"/>
    <property type="project" value="UniProtKB-KW"/>
</dbReference>
<dbReference type="Proteomes" id="UP000005307">
    <property type="component" value="Chromosome"/>
</dbReference>
<comment type="function">
    <text evidence="10">Subunit R is required for both nuclease and ATPase activities, but not for modification.</text>
</comment>
<dbReference type="Gene3D" id="3.90.1570.50">
    <property type="match status" value="1"/>
</dbReference>
<evidence type="ECO:0000256" key="8">
    <source>
        <dbReference type="ARBA" id="ARBA00022840"/>
    </source>
</evidence>
<evidence type="ECO:0000256" key="1">
    <source>
        <dbReference type="ARBA" id="ARBA00000851"/>
    </source>
</evidence>
<evidence type="ECO:0000256" key="4">
    <source>
        <dbReference type="ARBA" id="ARBA00022741"/>
    </source>
</evidence>
<comment type="similarity">
    <text evidence="2 10">Belongs to the HsdR family.</text>
</comment>
<dbReference type="GO" id="GO:0005524">
    <property type="term" value="F:ATP binding"/>
    <property type="evidence" value="ECO:0007669"/>
    <property type="project" value="UniProtKB-KW"/>
</dbReference>
<comment type="catalytic activity">
    <reaction evidence="1 10">
        <text>Endonucleolytic cleavage of DNA to give random double-stranded fragments with terminal 5'-phosphates, ATP is simultaneously hydrolyzed.</text>
        <dbReference type="EC" id="3.1.21.3"/>
    </reaction>
</comment>
<dbReference type="InterPro" id="IPR004473">
    <property type="entry name" value="Restrct_endonuc_typeI_HsdR"/>
</dbReference>
<dbReference type="InterPro" id="IPR040980">
    <property type="entry name" value="SWI2_SNF2"/>
</dbReference>
<protein>
    <recommendedName>
        <fullName evidence="10">Type I restriction enzyme endonuclease subunit</fullName>
        <shortName evidence="10">R protein</shortName>
        <ecNumber evidence="10">3.1.21.3</ecNumber>
    </recommendedName>
</protein>
<keyword evidence="3" id="KW-0540">Nuclease</keyword>
<dbReference type="InterPro" id="IPR055180">
    <property type="entry name" value="HsdR_RecA-like_helicase_dom_2"/>
</dbReference>
<evidence type="ECO:0000313" key="13">
    <source>
        <dbReference type="Proteomes" id="UP000005307"/>
    </source>
</evidence>
<dbReference type="CDD" id="cd18800">
    <property type="entry name" value="SF2_C_EcoR124I-like"/>
    <property type="match status" value="1"/>
</dbReference>
<evidence type="ECO:0000313" key="12">
    <source>
        <dbReference type="EMBL" id="AGI68224.1"/>
    </source>
</evidence>
<dbReference type="NCBIfam" id="TIGR00348">
    <property type="entry name" value="hsdR"/>
    <property type="match status" value="1"/>
</dbReference>
<evidence type="ECO:0000256" key="6">
    <source>
        <dbReference type="ARBA" id="ARBA00022759"/>
    </source>
</evidence>
<dbReference type="PROSITE" id="PS51192">
    <property type="entry name" value="HELICASE_ATP_BIND_1"/>
    <property type="match status" value="1"/>
</dbReference>
<reference evidence="12 13" key="1">
    <citation type="journal article" date="2013" name="PLoS ONE">
        <title>Poles Apart: Arctic and Antarctic Octadecabacter strains Share High Genome Plasticity and a New Type of Xanthorhodopsin.</title>
        <authorList>
            <person name="Vollmers J."/>
            <person name="Voget S."/>
            <person name="Dietrich S."/>
            <person name="Gollnow K."/>
            <person name="Smits M."/>
            <person name="Meyer K."/>
            <person name="Brinkhoff T."/>
            <person name="Simon M."/>
            <person name="Daniel R."/>
        </authorList>
    </citation>
    <scope>NUCLEOTIDE SEQUENCE [LARGE SCALE GENOMIC DNA]</scope>
    <source>
        <strain evidence="12 13">307</strain>
    </source>
</reference>
<gene>
    <name evidence="12" type="ORF">OAN307_c26350</name>
</gene>
<accession>M9R6E8</accession>
<proteinExistence type="inferred from homology"/>
<name>M9R6E8_9RHOB</name>
<keyword evidence="9 10" id="KW-0238">DNA-binding</keyword>
<keyword evidence="7 10" id="KW-0378">Hydrolase</keyword>
<organism evidence="12 13">
    <name type="scientific">Octadecabacter antarcticus 307</name>
    <dbReference type="NCBI Taxonomy" id="391626"/>
    <lineage>
        <taxon>Bacteria</taxon>
        <taxon>Pseudomonadati</taxon>
        <taxon>Pseudomonadota</taxon>
        <taxon>Alphaproteobacteria</taxon>
        <taxon>Rhodobacterales</taxon>
        <taxon>Roseobacteraceae</taxon>
        <taxon>Octadecabacter</taxon>
    </lineage>
</organism>
<dbReference type="InterPro" id="IPR007409">
    <property type="entry name" value="Restrct_endonuc_type1_HsdR_N"/>
</dbReference>
<dbReference type="CDD" id="cd22332">
    <property type="entry name" value="HsdR_N"/>
    <property type="match status" value="1"/>
</dbReference>
<feature type="domain" description="Helicase ATP-binding" evidence="11">
    <location>
        <begin position="287"/>
        <end position="462"/>
    </location>
</feature>
<keyword evidence="5 10" id="KW-0680">Restriction system</keyword>
<dbReference type="Pfam" id="PF18766">
    <property type="entry name" value="SWI2_SNF2"/>
    <property type="match status" value="1"/>
</dbReference>
<dbReference type="OrthoDB" id="9758243at2"/>
<dbReference type="InterPro" id="IPR027417">
    <property type="entry name" value="P-loop_NTPase"/>
</dbReference>
<dbReference type="InterPro" id="IPR014001">
    <property type="entry name" value="Helicase_ATP-bd"/>
</dbReference>
<evidence type="ECO:0000256" key="5">
    <source>
        <dbReference type="ARBA" id="ARBA00022747"/>
    </source>
</evidence>
<dbReference type="InterPro" id="IPR051268">
    <property type="entry name" value="Type-I_R_enzyme_R_subunit"/>
</dbReference>
<keyword evidence="13" id="KW-1185">Reference proteome</keyword>
<keyword evidence="6" id="KW-0255">Endonuclease</keyword>
<evidence type="ECO:0000256" key="3">
    <source>
        <dbReference type="ARBA" id="ARBA00022722"/>
    </source>
</evidence>
<dbReference type="EC" id="3.1.21.3" evidence="10"/>
<keyword evidence="4 10" id="KW-0547">Nucleotide-binding</keyword>
<sequence length="1039" mass="118048">MSTVGQIEKKTQARVVQLFQDQLGYDYLGNWIDRDDNHNIEEVYLRPFLETQGYAPALITRAIAHLTKTATDQSRSLYDINRDVYDLLRYGVKVKAEVGELTQTVWLIDWANPEANHFAVAEEVAVKAATSDGKTFGKRPDVVIYVNGIALGVLELKRSTVSVSEGIRQNLDNQKPMFIQRFFSTMQMIMAGNDTEGLRYSVIEAKEKYWLSWREENPAYREGIDPRDKRYLPDAPSAEGASPLDCALVRLCAKDRFLEMIHNFLVFDAGVKKTCRHNQYFGVRAAQEQIRRREGGIIWHTQGSGKSLTMVWLAKWIRENVKDARVLVITDRTELDEQIEKVFKGVNEDILRSKSGADLIARLNAEAPWLLCSLIHKFGGKEEADGDVSGYIEEMSQALPKDFHAKGDLYVFVDECHRSQSGDLHKAMKAILPNAMFIGFTGTPLLKEDKRTSLEVFGPYIHTYKFNEAVADGVVLDLRYEARDIDQNITSQDKINKWFEIKTQGLNDLAKAQLKARWGTMQKVMSSQSRLEKIVADILLDMELRDRLKSGHGNAMLVSSSIYQACKFYELFDKTDLAGKCAIVTSYKPTASDIKGEESGEGLTERLRQYEIYTKMLGGQDAEAFEKQAKKKFIDEPGQMKLLIVVDKLLTGFDAPSATYLYIDKKMQDHGLFQAICRVNRLDGDDKEYGYIIDYKDLFKSLETSIEDYTTEAFDGYDKEDVAGLLTDRLKMARDRLDDALEAVRALCEPVETPRDTHAYLQFFCAKDTSDKDALKENEPKRLALYRLVASLVRAYAETANEMGEVGYSDSEMAAIKADVDHFEKVRNEVKLASGDYIDLKMYEPAMRHLIDTYIRAEESEIISNFDDMSLIQLIVERGVDAVDALPSGIRKNKEAVAETIENNVRKLIIDETPINPKYYEKMSDLLDALIVQRRTEVIDYEAYLAKIVELAKQAKRPEPTTSYPASVNSPAKRALYDNLSEDEDLAVAVDAAIRATKKDAWRDHPVKKKEVRNAIKEHIADPTLVDVIFDLARNQHEY</sequence>
<dbReference type="Pfam" id="PF22679">
    <property type="entry name" value="T1R_D3-like"/>
    <property type="match status" value="1"/>
</dbReference>
<dbReference type="KEGG" id="oat:OAN307_c26350"/>
<dbReference type="Gene3D" id="3.40.50.300">
    <property type="entry name" value="P-loop containing nucleotide triphosphate hydrolases"/>
    <property type="match status" value="2"/>
</dbReference>
<dbReference type="EMBL" id="CP003740">
    <property type="protein sequence ID" value="AGI68224.1"/>
    <property type="molecule type" value="Genomic_DNA"/>
</dbReference>
<dbReference type="RefSeq" id="WP_015500225.1">
    <property type="nucleotide sequence ID" value="NC_020911.1"/>
</dbReference>
<evidence type="ECO:0000256" key="7">
    <source>
        <dbReference type="ARBA" id="ARBA00022801"/>
    </source>
</evidence>
<dbReference type="Pfam" id="PF04313">
    <property type="entry name" value="HSDR_N"/>
    <property type="match status" value="1"/>
</dbReference>
<evidence type="ECO:0000259" key="11">
    <source>
        <dbReference type="PROSITE" id="PS51192"/>
    </source>
</evidence>
<dbReference type="GO" id="GO:0009307">
    <property type="term" value="P:DNA restriction-modification system"/>
    <property type="evidence" value="ECO:0007669"/>
    <property type="project" value="UniProtKB-KW"/>
</dbReference>
<evidence type="ECO:0000256" key="10">
    <source>
        <dbReference type="RuleBase" id="RU364115"/>
    </source>
</evidence>
<dbReference type="STRING" id="391626.OAN307_c26350"/>
<dbReference type="GO" id="GO:0009035">
    <property type="term" value="F:type I site-specific deoxyribonuclease activity"/>
    <property type="evidence" value="ECO:0007669"/>
    <property type="project" value="UniProtKB-EC"/>
</dbReference>
<dbReference type="SMART" id="SM00487">
    <property type="entry name" value="DEXDc"/>
    <property type="match status" value="1"/>
</dbReference>
<keyword evidence="8 10" id="KW-0067">ATP-binding</keyword>
<evidence type="ECO:0000256" key="2">
    <source>
        <dbReference type="ARBA" id="ARBA00008598"/>
    </source>
</evidence>
<dbReference type="eggNOG" id="COG0610">
    <property type="taxonomic scope" value="Bacteria"/>
</dbReference>